<evidence type="ECO:0000256" key="3">
    <source>
        <dbReference type="ARBA" id="ARBA00022741"/>
    </source>
</evidence>
<reference evidence="6 7" key="1">
    <citation type="submission" date="2018-10" db="EMBL/GenBank/DDBJ databases">
        <authorList>
            <person name="Zhang X."/>
        </authorList>
    </citation>
    <scope>NUCLEOTIDE SEQUENCE [LARGE SCALE GENOMIC DNA]</scope>
    <source>
        <strain evidence="6 7">SK-G1</strain>
    </source>
</reference>
<keyword evidence="6" id="KW-0670">Pyruvate</keyword>
<dbReference type="GO" id="GO:0005524">
    <property type="term" value="F:ATP binding"/>
    <property type="evidence" value="ECO:0007669"/>
    <property type="project" value="InterPro"/>
</dbReference>
<comment type="catalytic activity">
    <reaction evidence="5">
        <text>N(tele)-phospho-L-histidyl/L-threonyl-[pyruvate, phosphate dikinase] + ADP = N(tele)-phospho-L-histidyl/O-phospho-L-threonyl-[pyruvate, phosphate dikinase] + AMP + H(+)</text>
        <dbReference type="Rhea" id="RHEA:43692"/>
        <dbReference type="Rhea" id="RHEA-COMP:10650"/>
        <dbReference type="Rhea" id="RHEA-COMP:10651"/>
        <dbReference type="ChEBI" id="CHEBI:15378"/>
        <dbReference type="ChEBI" id="CHEBI:30013"/>
        <dbReference type="ChEBI" id="CHEBI:61977"/>
        <dbReference type="ChEBI" id="CHEBI:83586"/>
        <dbReference type="ChEBI" id="CHEBI:456215"/>
        <dbReference type="ChEBI" id="CHEBI:456216"/>
        <dbReference type="EC" id="2.7.11.32"/>
    </reaction>
</comment>
<comment type="catalytic activity">
    <reaction evidence="5">
        <text>N(tele)-phospho-L-histidyl/O-phospho-L-threonyl-[pyruvate, phosphate dikinase] + phosphate + H(+) = N(tele)-phospho-L-histidyl/L-threonyl-[pyruvate, phosphate dikinase] + diphosphate</text>
        <dbReference type="Rhea" id="RHEA:43696"/>
        <dbReference type="Rhea" id="RHEA-COMP:10650"/>
        <dbReference type="Rhea" id="RHEA-COMP:10651"/>
        <dbReference type="ChEBI" id="CHEBI:15378"/>
        <dbReference type="ChEBI" id="CHEBI:30013"/>
        <dbReference type="ChEBI" id="CHEBI:33019"/>
        <dbReference type="ChEBI" id="CHEBI:43474"/>
        <dbReference type="ChEBI" id="CHEBI:61977"/>
        <dbReference type="ChEBI" id="CHEBI:83586"/>
        <dbReference type="EC" id="2.7.4.27"/>
    </reaction>
</comment>
<dbReference type="Proteomes" id="UP000280960">
    <property type="component" value="Chromosome"/>
</dbReference>
<comment type="similarity">
    <text evidence="5">Belongs to the pyruvate, phosphate/water dikinase regulatory protein family. PDRP subfamily.</text>
</comment>
<dbReference type="PANTHER" id="PTHR31756">
    <property type="entry name" value="PYRUVATE, PHOSPHATE DIKINASE REGULATORY PROTEIN 1, CHLOROPLASTIC"/>
    <property type="match status" value="1"/>
</dbReference>
<dbReference type="InterPro" id="IPR026565">
    <property type="entry name" value="PPDK_reg"/>
</dbReference>
<dbReference type="EC" id="2.7.4.27" evidence="5"/>
<name>A0A3G2R5B4_9FIRM</name>
<protein>
    <recommendedName>
        <fullName evidence="5">Putative pyruvate, phosphate dikinase regulatory protein</fullName>
        <shortName evidence="5">PPDK regulatory protein</shortName>
        <ecNumber evidence="5">2.7.11.32</ecNumber>
        <ecNumber evidence="5">2.7.4.27</ecNumber>
    </recommendedName>
</protein>
<keyword evidence="4 5" id="KW-0418">Kinase</keyword>
<dbReference type="EC" id="2.7.11.32" evidence="5"/>
<dbReference type="GO" id="GO:0016776">
    <property type="term" value="F:phosphotransferase activity, phosphate group as acceptor"/>
    <property type="evidence" value="ECO:0007669"/>
    <property type="project" value="UniProtKB-UniRule"/>
</dbReference>
<dbReference type="GO" id="GO:0043531">
    <property type="term" value="F:ADP binding"/>
    <property type="evidence" value="ECO:0007669"/>
    <property type="project" value="UniProtKB-UniRule"/>
</dbReference>
<keyword evidence="2 5" id="KW-0808">Transferase</keyword>
<organism evidence="6 7">
    <name type="scientific">Biomaibacter acetigenes</name>
    <dbReference type="NCBI Taxonomy" id="2316383"/>
    <lineage>
        <taxon>Bacteria</taxon>
        <taxon>Bacillati</taxon>
        <taxon>Bacillota</taxon>
        <taxon>Clostridia</taxon>
        <taxon>Thermosediminibacterales</taxon>
        <taxon>Tepidanaerobacteraceae</taxon>
        <taxon>Biomaibacter</taxon>
    </lineage>
</organism>
<keyword evidence="1 5" id="KW-0723">Serine/threonine-protein kinase</keyword>
<accession>A0A3G2R5B4</accession>
<feature type="binding site" evidence="5">
    <location>
        <begin position="155"/>
        <end position="162"/>
    </location>
    <ligand>
        <name>ADP</name>
        <dbReference type="ChEBI" id="CHEBI:456216"/>
    </ligand>
</feature>
<sequence>MIVEKNTTPVVFAVSDSIGETAELVTRAAMIQFNSGHVEIRRIPYVTDEEYAREVIEEAKEVENCAIVCTIILPEVRHYIINLARENNIPIVDLMGPMMDTLSKITDLKPKLEPGLVHKIDEDYFRKMEAIEFAVKYDDGKDPRGLSRADVVLIGVSRTSKTPLALYLAHKRLKVANLPLVPEVTPPDELFELPPRTVIGLTITPEKLNEIRQERLKALGLSSDASYASPERIQKEIEYAETIMKKIGCPRIDVSNKAVEEIATRILEIIRKGEF</sequence>
<gene>
    <name evidence="6" type="ORF">D2962_06400</name>
</gene>
<evidence type="ECO:0000256" key="2">
    <source>
        <dbReference type="ARBA" id="ARBA00022679"/>
    </source>
</evidence>
<keyword evidence="3 5" id="KW-0547">Nucleotide-binding</keyword>
<evidence type="ECO:0000256" key="1">
    <source>
        <dbReference type="ARBA" id="ARBA00022527"/>
    </source>
</evidence>
<evidence type="ECO:0000256" key="4">
    <source>
        <dbReference type="ARBA" id="ARBA00022777"/>
    </source>
</evidence>
<dbReference type="EMBL" id="CP033169">
    <property type="protein sequence ID" value="AYO30298.1"/>
    <property type="molecule type" value="Genomic_DNA"/>
</dbReference>
<keyword evidence="7" id="KW-1185">Reference proteome</keyword>
<evidence type="ECO:0000256" key="5">
    <source>
        <dbReference type="HAMAP-Rule" id="MF_00921"/>
    </source>
</evidence>
<dbReference type="KEGG" id="bacg:D2962_06400"/>
<dbReference type="NCBIfam" id="NF003742">
    <property type="entry name" value="PRK05339.1"/>
    <property type="match status" value="1"/>
</dbReference>
<dbReference type="Pfam" id="PF03618">
    <property type="entry name" value="Kinase-PPPase"/>
    <property type="match status" value="1"/>
</dbReference>
<dbReference type="GO" id="GO:0004674">
    <property type="term" value="F:protein serine/threonine kinase activity"/>
    <property type="evidence" value="ECO:0007669"/>
    <property type="project" value="UniProtKB-UniRule"/>
</dbReference>
<evidence type="ECO:0000313" key="7">
    <source>
        <dbReference type="Proteomes" id="UP000280960"/>
    </source>
</evidence>
<dbReference type="RefSeq" id="WP_120766985.1">
    <property type="nucleotide sequence ID" value="NZ_CP033169.1"/>
</dbReference>
<dbReference type="PANTHER" id="PTHR31756:SF3">
    <property type="entry name" value="PYRUVATE, PHOSPHATE DIKINASE REGULATORY PROTEIN 1, CHLOROPLASTIC"/>
    <property type="match status" value="1"/>
</dbReference>
<dbReference type="InterPro" id="IPR005177">
    <property type="entry name" value="Kinase-pyrophosphorylase"/>
</dbReference>
<proteinExistence type="inferred from homology"/>
<comment type="function">
    <text evidence="5">Bifunctional serine/threonine kinase and phosphorylase involved in the regulation of the pyruvate, phosphate dikinase (PPDK) by catalyzing its phosphorylation/dephosphorylation.</text>
</comment>
<dbReference type="HAMAP" id="MF_00921">
    <property type="entry name" value="PDRP"/>
    <property type="match status" value="1"/>
</dbReference>
<dbReference type="AlphaFoldDB" id="A0A3G2R5B4"/>
<evidence type="ECO:0000313" key="6">
    <source>
        <dbReference type="EMBL" id="AYO30298.1"/>
    </source>
</evidence>